<dbReference type="NCBIfam" id="TIGR01007">
    <property type="entry name" value="eps_fam"/>
    <property type="match status" value="1"/>
</dbReference>
<evidence type="ECO:0000256" key="6">
    <source>
        <dbReference type="ARBA" id="ARBA00022840"/>
    </source>
</evidence>
<dbReference type="PANTHER" id="PTHR32309:SF13">
    <property type="entry name" value="FERRIC ENTEROBACTIN TRANSPORT PROTEIN FEPE"/>
    <property type="match status" value="1"/>
</dbReference>
<name>A0ABV4Z1V4_9BACI</name>
<evidence type="ECO:0000313" key="10">
    <source>
        <dbReference type="EMBL" id="MFB3170649.1"/>
    </source>
</evidence>
<dbReference type="InterPro" id="IPR005702">
    <property type="entry name" value="Wzc-like_C"/>
</dbReference>
<sequence length="218" mass="23893">MVINKKKKQTAAKKRTLITSSYPDSIISEQFRMIQTNIKFSVAGEDSKIFLITSPSDGEGKSTTAANLAITIAQQKEKVLLIDANLRKASLHTFFKTSNSNGLTDVLNGRISFYDAIIHTEIGRLDLVTSGTVANNPVELLSSQMMRDLLKTALRSYDVVLIDSNAILDVTDTKLLAKQCDGVVLVIQNGKTKFEKAAEAKKVLEFAKVKLVGVVMNQ</sequence>
<comment type="similarity">
    <text evidence="1">Belongs to the CpsD/CapB family.</text>
</comment>
<dbReference type="InterPro" id="IPR027417">
    <property type="entry name" value="P-loop_NTPase"/>
</dbReference>
<evidence type="ECO:0000259" key="9">
    <source>
        <dbReference type="Pfam" id="PF13614"/>
    </source>
</evidence>
<evidence type="ECO:0000256" key="2">
    <source>
        <dbReference type="ARBA" id="ARBA00011903"/>
    </source>
</evidence>
<dbReference type="RefSeq" id="WP_374978414.1">
    <property type="nucleotide sequence ID" value="NZ_JAROBZ020000003.1"/>
</dbReference>
<keyword evidence="11" id="KW-1185">Reference proteome</keyword>
<keyword evidence="5 10" id="KW-0418">Kinase</keyword>
<keyword evidence="3 10" id="KW-0808">Transferase</keyword>
<dbReference type="Gene3D" id="3.40.50.300">
    <property type="entry name" value="P-loop containing nucleotide triphosphate hydrolases"/>
    <property type="match status" value="1"/>
</dbReference>
<comment type="catalytic activity">
    <reaction evidence="8">
        <text>L-tyrosyl-[protein] + ATP = O-phospho-L-tyrosyl-[protein] + ADP + H(+)</text>
        <dbReference type="Rhea" id="RHEA:10596"/>
        <dbReference type="Rhea" id="RHEA-COMP:10136"/>
        <dbReference type="Rhea" id="RHEA-COMP:20101"/>
        <dbReference type="ChEBI" id="CHEBI:15378"/>
        <dbReference type="ChEBI" id="CHEBI:30616"/>
        <dbReference type="ChEBI" id="CHEBI:46858"/>
        <dbReference type="ChEBI" id="CHEBI:61978"/>
        <dbReference type="ChEBI" id="CHEBI:456216"/>
        <dbReference type="EC" id="2.7.10.2"/>
    </reaction>
</comment>
<evidence type="ECO:0000313" key="11">
    <source>
        <dbReference type="Proteomes" id="UP001241748"/>
    </source>
</evidence>
<evidence type="ECO:0000256" key="5">
    <source>
        <dbReference type="ARBA" id="ARBA00022777"/>
    </source>
</evidence>
<reference evidence="10 11" key="1">
    <citation type="submission" date="2024-05" db="EMBL/GenBank/DDBJ databases">
        <authorList>
            <person name="Venkateswaran K."/>
        </authorList>
    </citation>
    <scope>NUCLEOTIDE SEQUENCE [LARGE SCALE GENOMIC DNA]</scope>
    <source>
        <strain evidence="10 11">179-C4-2-HS</strain>
    </source>
</reference>
<dbReference type="Proteomes" id="UP001241748">
    <property type="component" value="Unassembled WGS sequence"/>
</dbReference>
<evidence type="ECO:0000256" key="3">
    <source>
        <dbReference type="ARBA" id="ARBA00022679"/>
    </source>
</evidence>
<evidence type="ECO:0000256" key="4">
    <source>
        <dbReference type="ARBA" id="ARBA00022741"/>
    </source>
</evidence>
<keyword evidence="4" id="KW-0547">Nucleotide-binding</keyword>
<dbReference type="Pfam" id="PF13614">
    <property type="entry name" value="AAA_31"/>
    <property type="match status" value="1"/>
</dbReference>
<evidence type="ECO:0000256" key="1">
    <source>
        <dbReference type="ARBA" id="ARBA00007316"/>
    </source>
</evidence>
<evidence type="ECO:0000256" key="8">
    <source>
        <dbReference type="ARBA" id="ARBA00051245"/>
    </source>
</evidence>
<feature type="domain" description="AAA" evidence="9">
    <location>
        <begin position="52"/>
        <end position="190"/>
    </location>
</feature>
<dbReference type="EC" id="2.7.10.2" evidence="2"/>
<proteinExistence type="inferred from homology"/>
<dbReference type="SUPFAM" id="SSF52540">
    <property type="entry name" value="P-loop containing nucleoside triphosphate hydrolases"/>
    <property type="match status" value="1"/>
</dbReference>
<dbReference type="InterPro" id="IPR025669">
    <property type="entry name" value="AAA_dom"/>
</dbReference>
<organism evidence="10 11">
    <name type="scientific">Neobacillus driksii</name>
    <dbReference type="NCBI Taxonomy" id="3035913"/>
    <lineage>
        <taxon>Bacteria</taxon>
        <taxon>Bacillati</taxon>
        <taxon>Bacillota</taxon>
        <taxon>Bacilli</taxon>
        <taxon>Bacillales</taxon>
        <taxon>Bacillaceae</taxon>
        <taxon>Neobacillus</taxon>
    </lineage>
</organism>
<dbReference type="PANTHER" id="PTHR32309">
    <property type="entry name" value="TYROSINE-PROTEIN KINASE"/>
    <property type="match status" value="1"/>
</dbReference>
<evidence type="ECO:0000256" key="7">
    <source>
        <dbReference type="ARBA" id="ARBA00023137"/>
    </source>
</evidence>
<dbReference type="EMBL" id="JAROBZ020000003">
    <property type="protein sequence ID" value="MFB3170649.1"/>
    <property type="molecule type" value="Genomic_DNA"/>
</dbReference>
<dbReference type="InterPro" id="IPR050445">
    <property type="entry name" value="Bact_polysacc_biosynth/exp"/>
</dbReference>
<accession>A0ABV4Z1V4</accession>
<keyword evidence="6" id="KW-0067">ATP-binding</keyword>
<comment type="caution">
    <text evidence="10">The sequence shown here is derived from an EMBL/GenBank/DDBJ whole genome shotgun (WGS) entry which is preliminary data.</text>
</comment>
<dbReference type="GO" id="GO:0004715">
    <property type="term" value="F:non-membrane spanning protein tyrosine kinase activity"/>
    <property type="evidence" value="ECO:0007669"/>
    <property type="project" value="UniProtKB-EC"/>
</dbReference>
<gene>
    <name evidence="10" type="ORF">P5G62_026390</name>
</gene>
<dbReference type="CDD" id="cd05387">
    <property type="entry name" value="BY-kinase"/>
    <property type="match status" value="1"/>
</dbReference>
<keyword evidence="7" id="KW-0829">Tyrosine-protein kinase</keyword>
<protein>
    <recommendedName>
        <fullName evidence="2">non-specific protein-tyrosine kinase</fullName>
        <ecNumber evidence="2">2.7.10.2</ecNumber>
    </recommendedName>
</protein>